<dbReference type="AlphaFoldDB" id="A0A5R9GE92"/>
<evidence type="ECO:0000256" key="5">
    <source>
        <dbReference type="ARBA" id="ARBA00023288"/>
    </source>
</evidence>
<keyword evidence="2 7" id="KW-0732">Signal</keyword>
<keyword evidence="3" id="KW-0472">Membrane</keyword>
<feature type="signal peptide" evidence="7">
    <location>
        <begin position="1"/>
        <end position="28"/>
    </location>
</feature>
<sequence length="537" mass="59441">MVNGNKRKGMVVGLSVVLLLSACTGGGATETETPKDEGETEAPVAEQPAAEPAPEKFEISMFKGVWAAIPPNDGEGLQAINERFNVDFKPQLVPMGEAEQKLSVLMASGDIPDIVGFEGPSTNFYQWAEQGAFLPLNEYFESGEYETLNLIPDNVLAKLTVDGNIYAIPQYFRVKYRNSPLIRKDWLDNLGLSMPTNYSELLAVSKAFTEQDPDGNGKNDTYGFAMSSGIDNEMQMGAYYDSGTWLHKNDNGQLIPGIISNGSKERIQFLRDAYAGGYVHKDWPIMTYQDARNLFWTGKAGIYYEGTPGGKGLFEQLASADPKAAIEPLPPFVAPDGSQGYQGLSGFYLMHTLSAELADHPEKVKRILEMTDFFAAFIPTEQANPDNPDFDWKYGGLGKGYDFVDGVRVLTEQGAPNRPQTYFMTAEWAPSDEAVDMRSSISTPLQQAFVDKSVEMWSKPKFVYIDPTNSINSEMYNTKYWELQTILIDEQTKMIIGDQPMDAWDAMVSDFLKSGGQDVIDEVNAKIAEAGVEGHWQ</sequence>
<evidence type="ECO:0000256" key="7">
    <source>
        <dbReference type="SAM" id="SignalP"/>
    </source>
</evidence>
<dbReference type="EMBL" id="VCIW01000005">
    <property type="protein sequence ID" value="TLS52430.1"/>
    <property type="molecule type" value="Genomic_DNA"/>
</dbReference>
<protein>
    <submittedName>
        <fullName evidence="8">Extracellular solute-binding protein</fullName>
    </submittedName>
</protein>
<reference evidence="8 9" key="1">
    <citation type="submission" date="2019-05" db="EMBL/GenBank/DDBJ databases">
        <authorList>
            <person name="Narsing Rao M.P."/>
            <person name="Li W.J."/>
        </authorList>
    </citation>
    <scope>NUCLEOTIDE SEQUENCE [LARGE SCALE GENOMIC DNA]</scope>
    <source>
        <strain evidence="8 9">SYSU_K30003</strain>
    </source>
</reference>
<keyword evidence="5" id="KW-0449">Lipoprotein</keyword>
<feature type="chain" id="PRO_5024344092" evidence="7">
    <location>
        <begin position="29"/>
        <end position="537"/>
    </location>
</feature>
<dbReference type="Gene3D" id="3.40.190.10">
    <property type="entry name" value="Periplasmic binding protein-like II"/>
    <property type="match status" value="2"/>
</dbReference>
<evidence type="ECO:0000313" key="9">
    <source>
        <dbReference type="Proteomes" id="UP000309676"/>
    </source>
</evidence>
<dbReference type="PANTHER" id="PTHR43649:SF33">
    <property type="entry name" value="POLYGALACTURONAN_RHAMNOGALACTURONAN-BINDING PROTEIN YTCQ"/>
    <property type="match status" value="1"/>
</dbReference>
<keyword evidence="1" id="KW-1003">Cell membrane</keyword>
<feature type="region of interest" description="Disordered" evidence="6">
    <location>
        <begin position="26"/>
        <end position="52"/>
    </location>
</feature>
<dbReference type="OrthoDB" id="9787283at2"/>
<evidence type="ECO:0000313" key="8">
    <source>
        <dbReference type="EMBL" id="TLS52430.1"/>
    </source>
</evidence>
<dbReference type="Pfam" id="PF13416">
    <property type="entry name" value="SBP_bac_8"/>
    <property type="match status" value="1"/>
</dbReference>
<dbReference type="RefSeq" id="WP_138194086.1">
    <property type="nucleotide sequence ID" value="NZ_VCIW01000005.1"/>
</dbReference>
<keyword evidence="4" id="KW-0564">Palmitate</keyword>
<dbReference type="InterPro" id="IPR006059">
    <property type="entry name" value="SBP"/>
</dbReference>
<comment type="caution">
    <text evidence="8">The sequence shown here is derived from an EMBL/GenBank/DDBJ whole genome shotgun (WGS) entry which is preliminary data.</text>
</comment>
<evidence type="ECO:0000256" key="4">
    <source>
        <dbReference type="ARBA" id="ARBA00023139"/>
    </source>
</evidence>
<dbReference type="PANTHER" id="PTHR43649">
    <property type="entry name" value="ARABINOSE-BINDING PROTEIN-RELATED"/>
    <property type="match status" value="1"/>
</dbReference>
<dbReference type="InterPro" id="IPR050490">
    <property type="entry name" value="Bact_solute-bd_prot1"/>
</dbReference>
<gene>
    <name evidence="8" type="ORF">FE782_10715</name>
</gene>
<evidence type="ECO:0000256" key="1">
    <source>
        <dbReference type="ARBA" id="ARBA00022475"/>
    </source>
</evidence>
<evidence type="ECO:0000256" key="2">
    <source>
        <dbReference type="ARBA" id="ARBA00022729"/>
    </source>
</evidence>
<dbReference type="SUPFAM" id="SSF53850">
    <property type="entry name" value="Periplasmic binding protein-like II"/>
    <property type="match status" value="1"/>
</dbReference>
<dbReference type="Proteomes" id="UP000309676">
    <property type="component" value="Unassembled WGS sequence"/>
</dbReference>
<evidence type="ECO:0000256" key="6">
    <source>
        <dbReference type="SAM" id="MobiDB-lite"/>
    </source>
</evidence>
<proteinExistence type="predicted"/>
<name>A0A5R9GE92_9BACL</name>
<organism evidence="8 9">
    <name type="scientific">Paenibacillus antri</name>
    <dbReference type="NCBI Taxonomy" id="2582848"/>
    <lineage>
        <taxon>Bacteria</taxon>
        <taxon>Bacillati</taxon>
        <taxon>Bacillota</taxon>
        <taxon>Bacilli</taxon>
        <taxon>Bacillales</taxon>
        <taxon>Paenibacillaceae</taxon>
        <taxon>Paenibacillus</taxon>
    </lineage>
</organism>
<feature type="compositionally biased region" description="Low complexity" evidence="6">
    <location>
        <begin position="41"/>
        <end position="52"/>
    </location>
</feature>
<evidence type="ECO:0000256" key="3">
    <source>
        <dbReference type="ARBA" id="ARBA00023136"/>
    </source>
</evidence>
<accession>A0A5R9GE92</accession>
<dbReference type="PROSITE" id="PS51257">
    <property type="entry name" value="PROKAR_LIPOPROTEIN"/>
    <property type="match status" value="1"/>
</dbReference>
<keyword evidence="9" id="KW-1185">Reference proteome</keyword>